<name>A0ABD5ER25_9ACTN</name>
<evidence type="ECO:0008006" key="5">
    <source>
        <dbReference type="Google" id="ProtNLM"/>
    </source>
</evidence>
<sequence length="258" mass="26135">MDYCSTCRRHLNGALVCPGCGAYAPDIAPRTGRLHQGDLLPGSAAPEPPAPADDVVDAPVAAEGRAARRRQVARWKKNKRRAAVATAVALVGGGLSVAAMNRGTADRAQASAAPDTRGMGGAEERTELTDPPATGTGTHRSERVVTSAPRSADAPHQRSTAASRTALKLVPSDRATAAARAEAAAPTAAAQRPEQGQPSAVAEPSAPAEETADPSSPPVDTAPSDSATQEPAPETSESATPADPTPPAQLCLLVICLG</sequence>
<organism evidence="3 4">
    <name type="scientific">Streptomyces doudnae</name>
    <dbReference type="NCBI Taxonomy" id="3075536"/>
    <lineage>
        <taxon>Bacteria</taxon>
        <taxon>Bacillati</taxon>
        <taxon>Actinomycetota</taxon>
        <taxon>Actinomycetes</taxon>
        <taxon>Kitasatosporales</taxon>
        <taxon>Streptomycetaceae</taxon>
        <taxon>Streptomyces</taxon>
    </lineage>
</organism>
<feature type="transmembrane region" description="Helical" evidence="2">
    <location>
        <begin position="82"/>
        <end position="100"/>
    </location>
</feature>
<dbReference type="RefSeq" id="WP_093832613.1">
    <property type="nucleotide sequence ID" value="NZ_JAVRES010000008.1"/>
</dbReference>
<reference evidence="4" key="1">
    <citation type="submission" date="2023-07" db="EMBL/GenBank/DDBJ databases">
        <title>30 novel species of actinomycetes from the DSMZ collection.</title>
        <authorList>
            <person name="Nouioui I."/>
        </authorList>
    </citation>
    <scope>NUCLEOTIDE SEQUENCE [LARGE SCALE GENOMIC DNA]</scope>
    <source>
        <strain evidence="4">DSM 41981</strain>
    </source>
</reference>
<keyword evidence="2" id="KW-1133">Transmembrane helix</keyword>
<evidence type="ECO:0000313" key="4">
    <source>
        <dbReference type="Proteomes" id="UP001183535"/>
    </source>
</evidence>
<evidence type="ECO:0000313" key="3">
    <source>
        <dbReference type="EMBL" id="MDT0436804.1"/>
    </source>
</evidence>
<gene>
    <name evidence="3" type="ORF">RM877_19125</name>
</gene>
<feature type="compositionally biased region" description="Low complexity" evidence="1">
    <location>
        <begin position="175"/>
        <end position="209"/>
    </location>
</feature>
<keyword evidence="2" id="KW-0472">Membrane</keyword>
<feature type="region of interest" description="Disordered" evidence="1">
    <location>
        <begin position="34"/>
        <end position="53"/>
    </location>
</feature>
<feature type="compositionally biased region" description="Polar residues" evidence="1">
    <location>
        <begin position="223"/>
        <end position="239"/>
    </location>
</feature>
<dbReference type="EMBL" id="JAVRES010000008">
    <property type="protein sequence ID" value="MDT0436804.1"/>
    <property type="molecule type" value="Genomic_DNA"/>
</dbReference>
<accession>A0ABD5ER25</accession>
<proteinExistence type="predicted"/>
<comment type="caution">
    <text evidence="3">The sequence shown here is derived from an EMBL/GenBank/DDBJ whole genome shotgun (WGS) entry which is preliminary data.</text>
</comment>
<keyword evidence="2" id="KW-0812">Transmembrane</keyword>
<dbReference type="AlphaFoldDB" id="A0ABD5ER25"/>
<feature type="region of interest" description="Disordered" evidence="1">
    <location>
        <begin position="105"/>
        <end position="247"/>
    </location>
</feature>
<evidence type="ECO:0000256" key="1">
    <source>
        <dbReference type="SAM" id="MobiDB-lite"/>
    </source>
</evidence>
<evidence type="ECO:0000256" key="2">
    <source>
        <dbReference type="SAM" id="Phobius"/>
    </source>
</evidence>
<keyword evidence="4" id="KW-1185">Reference proteome</keyword>
<protein>
    <recommendedName>
        <fullName evidence="5">Zinc ribbon domain-containing protein</fullName>
    </recommendedName>
</protein>
<dbReference type="Proteomes" id="UP001183535">
    <property type="component" value="Unassembled WGS sequence"/>
</dbReference>